<evidence type="ECO:0000259" key="7">
    <source>
        <dbReference type="Pfam" id="PF18721"/>
    </source>
</evidence>
<evidence type="ECO:0000313" key="9">
    <source>
        <dbReference type="Proteomes" id="UP000001072"/>
    </source>
</evidence>
<gene>
    <name evidence="8" type="ORF">MELLADRAFT_91885</name>
</gene>
<dbReference type="KEGG" id="mlr:MELLADRAFT_91885"/>
<feature type="domain" description="Alpha-type protein kinase" evidence="5">
    <location>
        <begin position="887"/>
        <end position="1061"/>
    </location>
</feature>
<keyword evidence="1" id="KW-0723">Serine/threonine-protein kinase</keyword>
<evidence type="ECO:0000313" key="8">
    <source>
        <dbReference type="EMBL" id="EGG01802.1"/>
    </source>
</evidence>
<evidence type="ECO:0000256" key="2">
    <source>
        <dbReference type="ARBA" id="ARBA00022679"/>
    </source>
</evidence>
<dbReference type="InterPro" id="IPR004166">
    <property type="entry name" value="a-kinase_dom"/>
</dbReference>
<dbReference type="Pfam" id="PF18718">
    <property type="entry name" value="CxC5"/>
    <property type="match status" value="1"/>
</dbReference>
<dbReference type="VEuPathDB" id="FungiDB:MELLADRAFT_91885"/>
<accession>F4S0Q4</accession>
<evidence type="ECO:0000256" key="3">
    <source>
        <dbReference type="ARBA" id="ARBA00022777"/>
    </source>
</evidence>
<evidence type="ECO:0008006" key="10">
    <source>
        <dbReference type="Google" id="ProtNLM"/>
    </source>
</evidence>
<dbReference type="Proteomes" id="UP000001072">
    <property type="component" value="Unassembled WGS sequence"/>
</dbReference>
<feature type="domain" description="CxC6 like cysteine cluster associated with KDZ" evidence="7">
    <location>
        <begin position="367"/>
        <end position="443"/>
    </location>
</feature>
<dbReference type="Pfam" id="PF18721">
    <property type="entry name" value="CxC6"/>
    <property type="match status" value="1"/>
</dbReference>
<keyword evidence="3" id="KW-0418">Kinase</keyword>
<dbReference type="AlphaFoldDB" id="F4S0Q4"/>
<feature type="domain" description="CxC5 like cysteine cluster associated with KDZ" evidence="6">
    <location>
        <begin position="159"/>
        <end position="263"/>
    </location>
</feature>
<dbReference type="HOGENOM" id="CLU_287149_0_0_1"/>
<evidence type="ECO:0000256" key="4">
    <source>
        <dbReference type="SAM" id="MobiDB-lite"/>
    </source>
</evidence>
<dbReference type="InParanoid" id="F4S0Q4"/>
<evidence type="ECO:0000259" key="6">
    <source>
        <dbReference type="Pfam" id="PF18718"/>
    </source>
</evidence>
<dbReference type="Pfam" id="PF02816">
    <property type="entry name" value="Alpha_kinase"/>
    <property type="match status" value="1"/>
</dbReference>
<dbReference type="GO" id="GO:0004674">
    <property type="term" value="F:protein serine/threonine kinase activity"/>
    <property type="evidence" value="ECO:0007669"/>
    <property type="project" value="UniProtKB-KW"/>
</dbReference>
<keyword evidence="2" id="KW-0808">Transferase</keyword>
<dbReference type="InterPro" id="IPR041539">
    <property type="entry name" value="CxC5"/>
</dbReference>
<dbReference type="RefSeq" id="XP_007414902.1">
    <property type="nucleotide sequence ID" value="XM_007414840.1"/>
</dbReference>
<name>F4S0Q4_MELLP</name>
<dbReference type="GeneID" id="18936049"/>
<reference evidence="9" key="1">
    <citation type="journal article" date="2011" name="Proc. Natl. Acad. Sci. U.S.A.">
        <title>Obligate biotrophy features unraveled by the genomic analysis of rust fungi.</title>
        <authorList>
            <person name="Duplessis S."/>
            <person name="Cuomo C.A."/>
            <person name="Lin Y.-C."/>
            <person name="Aerts A."/>
            <person name="Tisserant E."/>
            <person name="Veneault-Fourrey C."/>
            <person name="Joly D.L."/>
            <person name="Hacquard S."/>
            <person name="Amselem J."/>
            <person name="Cantarel B.L."/>
            <person name="Chiu R."/>
            <person name="Coutinho P.M."/>
            <person name="Feau N."/>
            <person name="Field M."/>
            <person name="Frey P."/>
            <person name="Gelhaye E."/>
            <person name="Goldberg J."/>
            <person name="Grabherr M.G."/>
            <person name="Kodira C.D."/>
            <person name="Kohler A."/>
            <person name="Kuees U."/>
            <person name="Lindquist E.A."/>
            <person name="Lucas S.M."/>
            <person name="Mago R."/>
            <person name="Mauceli E."/>
            <person name="Morin E."/>
            <person name="Murat C."/>
            <person name="Pangilinan J.L."/>
            <person name="Park R."/>
            <person name="Pearson M."/>
            <person name="Quesneville H."/>
            <person name="Rouhier N."/>
            <person name="Sakthikumar S."/>
            <person name="Salamov A.A."/>
            <person name="Schmutz J."/>
            <person name="Selles B."/>
            <person name="Shapiro H."/>
            <person name="Tanguay P."/>
            <person name="Tuskan G.A."/>
            <person name="Henrissat B."/>
            <person name="Van de Peer Y."/>
            <person name="Rouze P."/>
            <person name="Ellis J.G."/>
            <person name="Dodds P.N."/>
            <person name="Schein J.E."/>
            <person name="Zhong S."/>
            <person name="Hamelin R.C."/>
            <person name="Grigoriev I.V."/>
            <person name="Szabo L.J."/>
            <person name="Martin F."/>
        </authorList>
    </citation>
    <scope>NUCLEOTIDE SEQUENCE [LARGE SCALE GENOMIC DNA]</scope>
    <source>
        <strain evidence="9">98AG31 / pathotype 3-4-7</strain>
    </source>
</reference>
<dbReference type="EMBL" id="GL883135">
    <property type="protein sequence ID" value="EGG01802.1"/>
    <property type="molecule type" value="Genomic_DNA"/>
</dbReference>
<dbReference type="GO" id="GO:0005524">
    <property type="term" value="F:ATP binding"/>
    <property type="evidence" value="ECO:0007669"/>
    <property type="project" value="InterPro"/>
</dbReference>
<sequence length="1074" mass="123097">MGWSFKQNMVAPEELWNVPSLHKELRSYAQYVKSNWNDHPLRIINHLQHHHKMRISDLHLHLSEFPSLASLDAADVFQFVTVASHFISINQGSIPIDEDNAPYEYLNAALRPPEVPGTWEVLWTVLYPTLFTSHADPPKQVRDKGLIQAAGAPTIAERIFLPPYQDECPTAECHVTGRRLEKRPPLCGYLYDLDGVKSIRHHTTYCRHCKTSFRASYFSNKDERTYYLNTVRRDPDCIQVNMHYFMTLRLLEFFNHSQSLAHSHKLHEPAPNHFVDEFFEPTLSDHCCTTALDLQRLLRHFNLRDRHMTVSNSGGSRHRFREAKQAILTWMELEGSPNLDHMCSECTEILEDPNVPGGGLALRAIAMDGITIGHPRCSATKEQLISMNPLISNPLPCTVMLETPKDRYCPVHSPILGKLCHAQPCTRDAIGTTKACDIPEHQEAIAIRHKKTHRSRAALAFNQRTGAKLPEDPTAALNADTDAFNLDALIETDESDQTHEAGRDGEDTFRPAAIQKKPLCSNAKTHNDLLFVGTCGITLARETMYRAESVILVREILERKFPVLPPIQFFDNSCTFDKSLRKDPEASERLKGTIRPVDPFHMRTHSEKDAQCRKFNDPKRRPFLKKPDGNWRFNGSAAKITNAWYGGFLSICRGMHEINYRFFLEEMIRIDIYVALMPIREVQSDLTSVINPLLNIYHTTQTSINNMPSPSDPNLSIIINPSAKKHEHATEEHVLNTTHPRSLDKLNEVDHTVSEMGHNHEANVEDVVAHVHSNNDNSDNDNEANQDVQVHNNSSENNSSDNHDDTDGTLDAHSSGGERTLYYETIEDMRGTVEGRIYRLFDASFSRNIPAYNPYEWLNFMKHKVSYVIKRPVTLPPRDHGHWVARRVYIEEHEELCGMYIVKHNLEWTQNGRAHCFERLQCHRFAAMMLPAFRQSIRIHKDRKEHKRGTPNNMHRAMYSESQGLKLPAMSVMQTLAHLFDIDDNPRWVICEAESDAITSHRFIEEDNFQNFPQAKMTWTELIFAWVHYTYEVTGRRTLFTSLECNEEGHITNIVMATKGALGIHHTATTARKC</sequence>
<evidence type="ECO:0000256" key="1">
    <source>
        <dbReference type="ARBA" id="ARBA00022527"/>
    </source>
</evidence>
<dbReference type="OrthoDB" id="2501483at2759"/>
<proteinExistence type="predicted"/>
<dbReference type="eggNOG" id="ENOG502S1HF">
    <property type="taxonomic scope" value="Eukaryota"/>
</dbReference>
<organism evidence="9">
    <name type="scientific">Melampsora larici-populina (strain 98AG31 / pathotype 3-4-7)</name>
    <name type="common">Poplar leaf rust fungus</name>
    <dbReference type="NCBI Taxonomy" id="747676"/>
    <lineage>
        <taxon>Eukaryota</taxon>
        <taxon>Fungi</taxon>
        <taxon>Dikarya</taxon>
        <taxon>Basidiomycota</taxon>
        <taxon>Pucciniomycotina</taxon>
        <taxon>Pucciniomycetes</taxon>
        <taxon>Pucciniales</taxon>
        <taxon>Melampsoraceae</taxon>
        <taxon>Melampsora</taxon>
    </lineage>
</organism>
<dbReference type="InterPro" id="IPR040898">
    <property type="entry name" value="CxC6"/>
</dbReference>
<protein>
    <recommendedName>
        <fullName evidence="10">CxC5 like cysteine cluster associated with KDZ domain-containing protein</fullName>
    </recommendedName>
</protein>
<keyword evidence="9" id="KW-1185">Reference proteome</keyword>
<evidence type="ECO:0000259" key="5">
    <source>
        <dbReference type="Pfam" id="PF02816"/>
    </source>
</evidence>
<feature type="region of interest" description="Disordered" evidence="4">
    <location>
        <begin position="772"/>
        <end position="816"/>
    </location>
</feature>